<evidence type="ECO:0000313" key="2">
    <source>
        <dbReference type="EMBL" id="CCG25967.1"/>
    </source>
</evidence>
<dbReference type="GeneID" id="14539841"/>
<dbReference type="Gene3D" id="3.40.50.1000">
    <property type="entry name" value="HAD superfamily/HAD-like"/>
    <property type="match status" value="1"/>
</dbReference>
<dbReference type="PANTHER" id="PTHR28181:SF2">
    <property type="entry name" value="PHOSPHORIC MONOESTER HYDROLASE"/>
    <property type="match status" value="1"/>
</dbReference>
<keyword evidence="1" id="KW-0378">Hydrolase</keyword>
<dbReference type="InterPro" id="IPR006384">
    <property type="entry name" value="HAD_hydro_PyrdxlP_Pase-like"/>
</dbReference>
<dbReference type="Pfam" id="PF12710">
    <property type="entry name" value="HAD"/>
    <property type="match status" value="1"/>
</dbReference>
<dbReference type="HOGENOM" id="CLU_058495_1_0_1"/>
<reference evidence="2 3" key="1">
    <citation type="journal article" date="2012" name="PLoS ONE">
        <title>Sequence and analysis of the genome of the pathogenic yeast Candida orthopsilosis.</title>
        <authorList>
            <person name="Riccombeni A."/>
            <person name="Vidanes G."/>
            <person name="Proux-Wera E."/>
            <person name="Wolfe K.H."/>
            <person name="Butler G."/>
        </authorList>
    </citation>
    <scope>NUCLEOTIDE SEQUENCE [LARGE SCALE GENOMIC DNA]</scope>
    <source>
        <strain evidence="2 3">Co 90-125</strain>
    </source>
</reference>
<dbReference type="Proteomes" id="UP000005018">
    <property type="component" value="Chromosome 3"/>
</dbReference>
<dbReference type="KEGG" id="cot:CORT_0C05940"/>
<dbReference type="GO" id="GO:0016791">
    <property type="term" value="F:phosphatase activity"/>
    <property type="evidence" value="ECO:0007669"/>
    <property type="project" value="InterPro"/>
</dbReference>
<evidence type="ECO:0000256" key="1">
    <source>
        <dbReference type="ARBA" id="ARBA00022801"/>
    </source>
</evidence>
<proteinExistence type="predicted"/>
<keyword evidence="3" id="KW-1185">Reference proteome</keyword>
<dbReference type="AlphaFoldDB" id="H8X3A7"/>
<dbReference type="PANTHER" id="PTHR28181">
    <property type="entry name" value="UPF0655 PROTEIN YCR015C"/>
    <property type="match status" value="1"/>
</dbReference>
<dbReference type="InterPro" id="IPR036412">
    <property type="entry name" value="HAD-like_sf"/>
</dbReference>
<dbReference type="OrthoDB" id="10014216at2759"/>
<organism evidence="2 3">
    <name type="scientific">Candida orthopsilosis (strain 90-125)</name>
    <name type="common">Yeast</name>
    <dbReference type="NCBI Taxonomy" id="1136231"/>
    <lineage>
        <taxon>Eukaryota</taxon>
        <taxon>Fungi</taxon>
        <taxon>Dikarya</taxon>
        <taxon>Ascomycota</taxon>
        <taxon>Saccharomycotina</taxon>
        <taxon>Pichiomycetes</taxon>
        <taxon>Debaryomycetaceae</taxon>
        <taxon>Candida/Lodderomyces clade</taxon>
        <taxon>Candida</taxon>
    </lineage>
</organism>
<sequence>MSTATPPAIVFTDFDGTVTLQDSNDYLTDNLGMGEAKRSAIGQDILDGKTNFRDGFKEEIDSVKTPFNECLSILLSNIKLDPGFKVFYNYCNSHNIKIIVVSSGMKPLISALLQQLVGAEALKHIEIMSNDVRIDNDGENWELLFKHPDSPFGHDKAQSIKEWLTNHGYDTSEVKDDVATEPKLFYCGDGVSDLSAAKETNLLFAKAGKDLITYCVREKIPYTEFNDFQDILTKVKKIIDGGEPIKSFVENPSSVN</sequence>
<dbReference type="InterPro" id="IPR050849">
    <property type="entry name" value="HAD-like_hydrolase_phosphatase"/>
</dbReference>
<dbReference type="RefSeq" id="XP_003868871.1">
    <property type="nucleotide sequence ID" value="XM_003868823.1"/>
</dbReference>
<gene>
    <name evidence="2" type="ORF">CORT_0C05940</name>
</gene>
<accession>H8X3A7</accession>
<dbReference type="SUPFAM" id="SSF56784">
    <property type="entry name" value="HAD-like"/>
    <property type="match status" value="1"/>
</dbReference>
<dbReference type="Gene3D" id="3.90.1470.20">
    <property type="match status" value="1"/>
</dbReference>
<dbReference type="eggNOG" id="ENOG502QRU0">
    <property type="taxonomic scope" value="Eukaryota"/>
</dbReference>
<dbReference type="NCBIfam" id="TIGR01489">
    <property type="entry name" value="DKMTPPase-SF"/>
    <property type="match status" value="1"/>
</dbReference>
<name>H8X3A7_CANO9</name>
<dbReference type="InterPro" id="IPR023214">
    <property type="entry name" value="HAD_sf"/>
</dbReference>
<evidence type="ECO:0000313" key="3">
    <source>
        <dbReference type="Proteomes" id="UP000005018"/>
    </source>
</evidence>
<dbReference type="NCBIfam" id="TIGR01488">
    <property type="entry name" value="HAD-SF-IB"/>
    <property type="match status" value="1"/>
</dbReference>
<dbReference type="EMBL" id="HE681721">
    <property type="protein sequence ID" value="CCG25967.1"/>
    <property type="molecule type" value="Genomic_DNA"/>
</dbReference>
<protein>
    <submittedName>
        <fullName evidence="2">3-phosphoserine phosphatase</fullName>
    </submittedName>
</protein>